<keyword evidence="3" id="KW-1185">Reference proteome</keyword>
<sequence length="131" mass="15128">MRRITKDELIMSCTDKSAFIISQERLGKTTIVPRRGRAPPVRLTSLADRWRGVEWLQIHLMCTISEPQIAAVVFWRGAEGETSRGDKLEECLENGRGRERERQRNSKRKGDGGWPECEIKRFLMKAKEKGD</sequence>
<dbReference type="EMBL" id="DS178276">
    <property type="protein sequence ID" value="EFP80688.1"/>
    <property type="molecule type" value="Genomic_DNA"/>
</dbReference>
<dbReference type="AlphaFoldDB" id="E3K952"/>
<dbReference type="InParanoid" id="E3K952"/>
<dbReference type="Proteomes" id="UP000008783">
    <property type="component" value="Unassembled WGS sequence"/>
</dbReference>
<feature type="region of interest" description="Disordered" evidence="1">
    <location>
        <begin position="79"/>
        <end position="115"/>
    </location>
</feature>
<dbReference type="GeneID" id="10539705"/>
<protein>
    <submittedName>
        <fullName evidence="2">Uncharacterized protein</fullName>
    </submittedName>
</protein>
<proteinExistence type="predicted"/>
<evidence type="ECO:0000313" key="3">
    <source>
        <dbReference type="Proteomes" id="UP000008783"/>
    </source>
</evidence>
<gene>
    <name evidence="2" type="ORF">PGTG_06644</name>
</gene>
<dbReference type="HOGENOM" id="CLU_1928630_0_0_1"/>
<evidence type="ECO:0000256" key="1">
    <source>
        <dbReference type="SAM" id="MobiDB-lite"/>
    </source>
</evidence>
<accession>E3K952</accession>
<name>E3K952_PUCGT</name>
<reference key="1">
    <citation type="submission" date="2007-01" db="EMBL/GenBank/DDBJ databases">
        <title>The Genome Sequence of Puccinia graminis f. sp. tritici Strain CRL 75-36-700-3.</title>
        <authorList>
            <consortium name="The Broad Institute Genome Sequencing Platform"/>
            <person name="Birren B."/>
            <person name="Lander E."/>
            <person name="Galagan J."/>
            <person name="Nusbaum C."/>
            <person name="Devon K."/>
            <person name="Cuomo C."/>
            <person name="Jaffe D."/>
            <person name="Butler J."/>
            <person name="Alvarez P."/>
            <person name="Gnerre S."/>
            <person name="Grabherr M."/>
            <person name="Mauceli E."/>
            <person name="Brockman W."/>
            <person name="Young S."/>
            <person name="LaButti K."/>
            <person name="Sykes S."/>
            <person name="DeCaprio D."/>
            <person name="Crawford M."/>
            <person name="Koehrsen M."/>
            <person name="Engels R."/>
            <person name="Montgomery P."/>
            <person name="Pearson M."/>
            <person name="Howarth C."/>
            <person name="Larson L."/>
            <person name="White J."/>
            <person name="Zeng Q."/>
            <person name="Kodira C."/>
            <person name="Yandava C."/>
            <person name="Alvarado L."/>
            <person name="O'Leary S."/>
            <person name="Szabo L."/>
            <person name="Dean R."/>
            <person name="Schein J."/>
        </authorList>
    </citation>
    <scope>NUCLEOTIDE SEQUENCE</scope>
    <source>
        <strain>CRL 75-36-700-3</strain>
    </source>
</reference>
<dbReference type="KEGG" id="pgr:PGTG_06644"/>
<organism evidence="2 3">
    <name type="scientific">Puccinia graminis f. sp. tritici (strain CRL 75-36-700-3 / race SCCL)</name>
    <name type="common">Black stem rust fungus</name>
    <dbReference type="NCBI Taxonomy" id="418459"/>
    <lineage>
        <taxon>Eukaryota</taxon>
        <taxon>Fungi</taxon>
        <taxon>Dikarya</taxon>
        <taxon>Basidiomycota</taxon>
        <taxon>Pucciniomycotina</taxon>
        <taxon>Pucciniomycetes</taxon>
        <taxon>Pucciniales</taxon>
        <taxon>Pucciniaceae</taxon>
        <taxon>Puccinia</taxon>
    </lineage>
</organism>
<dbReference type="RefSeq" id="XP_003325107.1">
    <property type="nucleotide sequence ID" value="XM_003325059.2"/>
</dbReference>
<dbReference type="VEuPathDB" id="FungiDB:PGTG_06644"/>
<reference evidence="3" key="2">
    <citation type="journal article" date="2011" name="Proc. Natl. Acad. Sci. U.S.A.">
        <title>Obligate biotrophy features unraveled by the genomic analysis of rust fungi.</title>
        <authorList>
            <person name="Duplessis S."/>
            <person name="Cuomo C.A."/>
            <person name="Lin Y.-C."/>
            <person name="Aerts A."/>
            <person name="Tisserant E."/>
            <person name="Veneault-Fourrey C."/>
            <person name="Joly D.L."/>
            <person name="Hacquard S."/>
            <person name="Amselem J."/>
            <person name="Cantarel B.L."/>
            <person name="Chiu R."/>
            <person name="Coutinho P.M."/>
            <person name="Feau N."/>
            <person name="Field M."/>
            <person name="Frey P."/>
            <person name="Gelhaye E."/>
            <person name="Goldberg J."/>
            <person name="Grabherr M.G."/>
            <person name="Kodira C.D."/>
            <person name="Kohler A."/>
            <person name="Kuees U."/>
            <person name="Lindquist E.A."/>
            <person name="Lucas S.M."/>
            <person name="Mago R."/>
            <person name="Mauceli E."/>
            <person name="Morin E."/>
            <person name="Murat C."/>
            <person name="Pangilinan J.L."/>
            <person name="Park R."/>
            <person name="Pearson M."/>
            <person name="Quesneville H."/>
            <person name="Rouhier N."/>
            <person name="Sakthikumar S."/>
            <person name="Salamov A.A."/>
            <person name="Schmutz J."/>
            <person name="Selles B."/>
            <person name="Shapiro H."/>
            <person name="Tanguay P."/>
            <person name="Tuskan G.A."/>
            <person name="Henrissat B."/>
            <person name="Van de Peer Y."/>
            <person name="Rouze P."/>
            <person name="Ellis J.G."/>
            <person name="Dodds P.N."/>
            <person name="Schein J.E."/>
            <person name="Zhong S."/>
            <person name="Hamelin R.C."/>
            <person name="Grigoriev I.V."/>
            <person name="Szabo L.J."/>
            <person name="Martin F."/>
        </authorList>
    </citation>
    <scope>NUCLEOTIDE SEQUENCE [LARGE SCALE GENOMIC DNA]</scope>
    <source>
        <strain evidence="3">CRL 75-36-700-3 / race SCCL</strain>
    </source>
</reference>
<evidence type="ECO:0000313" key="2">
    <source>
        <dbReference type="EMBL" id="EFP80688.1"/>
    </source>
</evidence>